<protein>
    <submittedName>
        <fullName evidence="2">Phosphotransferase</fullName>
    </submittedName>
</protein>
<dbReference type="InterPro" id="IPR011009">
    <property type="entry name" value="Kinase-like_dom_sf"/>
</dbReference>
<dbReference type="InterPro" id="IPR051678">
    <property type="entry name" value="AGP_Transferase"/>
</dbReference>
<sequence>MNPFLREKIEVMVGPIQNITVLAEQGWTSEVCQIETEAGIYLMKSSYKEKYREWLKQEANVLEKLHNQNQIPVPAYYGFIEEQDGAHLIMSFEQGVTLRVALKQAETRAEQKALIKSFGHFLQQLHETKIIQTLDRHENWLEEQLAKAEGYVKRGQTDGSVELLEKLKNSKPFPVKQTIIHGDCTIDNVLVKDGEVKLFIDVAGMTVGDPRYDESLAIRKFVNDKEDMDAFYEGYTRYRVSKEELQYFDEGLYEFF</sequence>
<proteinExistence type="predicted"/>
<comment type="caution">
    <text evidence="2">The sequence shown here is derived from an EMBL/GenBank/DDBJ whole genome shotgun (WGS) entry which is preliminary data.</text>
</comment>
<evidence type="ECO:0000313" key="2">
    <source>
        <dbReference type="EMBL" id="MFD1739613.1"/>
    </source>
</evidence>
<dbReference type="Proteomes" id="UP001597214">
    <property type="component" value="Unassembled WGS sequence"/>
</dbReference>
<name>A0ABW4LYI5_9BACI</name>
<gene>
    <name evidence="2" type="ORF">ACFSCX_24320</name>
</gene>
<organism evidence="2 3">
    <name type="scientific">Bacillus salitolerans</name>
    <dbReference type="NCBI Taxonomy" id="1437434"/>
    <lineage>
        <taxon>Bacteria</taxon>
        <taxon>Bacillati</taxon>
        <taxon>Bacillota</taxon>
        <taxon>Bacilli</taxon>
        <taxon>Bacillales</taxon>
        <taxon>Bacillaceae</taxon>
        <taxon>Bacillus</taxon>
    </lineage>
</organism>
<accession>A0ABW4LYI5</accession>
<evidence type="ECO:0000313" key="3">
    <source>
        <dbReference type="Proteomes" id="UP001597214"/>
    </source>
</evidence>
<dbReference type="Gene3D" id="3.30.200.20">
    <property type="entry name" value="Phosphorylase Kinase, domain 1"/>
    <property type="match status" value="1"/>
</dbReference>
<keyword evidence="3" id="KW-1185">Reference proteome</keyword>
<dbReference type="PANTHER" id="PTHR21310">
    <property type="entry name" value="AMINOGLYCOSIDE PHOSPHOTRANSFERASE-RELATED-RELATED"/>
    <property type="match status" value="1"/>
</dbReference>
<dbReference type="RefSeq" id="WP_377930854.1">
    <property type="nucleotide sequence ID" value="NZ_JBHUEM010000055.1"/>
</dbReference>
<evidence type="ECO:0000259" key="1">
    <source>
        <dbReference type="Pfam" id="PF01636"/>
    </source>
</evidence>
<dbReference type="EMBL" id="JBHUEM010000055">
    <property type="protein sequence ID" value="MFD1739613.1"/>
    <property type="molecule type" value="Genomic_DNA"/>
</dbReference>
<dbReference type="InterPro" id="IPR002575">
    <property type="entry name" value="Aminoglycoside_PTrfase"/>
</dbReference>
<dbReference type="Pfam" id="PF01636">
    <property type="entry name" value="APH"/>
    <property type="match status" value="1"/>
</dbReference>
<feature type="domain" description="Aminoglycoside phosphotransferase" evidence="1">
    <location>
        <begin position="24"/>
        <end position="237"/>
    </location>
</feature>
<dbReference type="SUPFAM" id="SSF56112">
    <property type="entry name" value="Protein kinase-like (PK-like)"/>
    <property type="match status" value="1"/>
</dbReference>
<dbReference type="Gene3D" id="3.90.1200.10">
    <property type="match status" value="1"/>
</dbReference>
<reference evidence="3" key="1">
    <citation type="journal article" date="2019" name="Int. J. Syst. Evol. Microbiol.">
        <title>The Global Catalogue of Microorganisms (GCM) 10K type strain sequencing project: providing services to taxonomists for standard genome sequencing and annotation.</title>
        <authorList>
            <consortium name="The Broad Institute Genomics Platform"/>
            <consortium name="The Broad Institute Genome Sequencing Center for Infectious Disease"/>
            <person name="Wu L."/>
            <person name="Ma J."/>
        </authorList>
    </citation>
    <scope>NUCLEOTIDE SEQUENCE [LARGE SCALE GENOMIC DNA]</scope>
    <source>
        <strain evidence="3">CCUG 49339</strain>
    </source>
</reference>